<keyword evidence="7 10" id="KW-1133">Transmembrane helix</keyword>
<dbReference type="GO" id="GO:0043953">
    <property type="term" value="P:protein transport by the Tat complex"/>
    <property type="evidence" value="ECO:0007669"/>
    <property type="project" value="UniProtKB-UniRule"/>
</dbReference>
<evidence type="ECO:0000256" key="8">
    <source>
        <dbReference type="ARBA" id="ARBA00023010"/>
    </source>
</evidence>
<reference evidence="12 13" key="1">
    <citation type="submission" date="2018-12" db="EMBL/GenBank/DDBJ databases">
        <title>Sphingomonas sp. HMF7854 Genome sequencing and assembly.</title>
        <authorList>
            <person name="Cha I."/>
            <person name="Kang H."/>
            <person name="Kim H."/>
            <person name="Kang J."/>
            <person name="Joh K."/>
        </authorList>
    </citation>
    <scope>NUCLEOTIDE SEQUENCE [LARGE SCALE GENOMIC DNA]</scope>
    <source>
        <strain evidence="12 13">HMF7854</strain>
    </source>
</reference>
<evidence type="ECO:0000313" key="13">
    <source>
        <dbReference type="Proteomes" id="UP000274661"/>
    </source>
</evidence>
<evidence type="ECO:0000256" key="10">
    <source>
        <dbReference type="HAMAP-Rule" id="MF_00236"/>
    </source>
</evidence>
<feature type="region of interest" description="Disordered" evidence="11">
    <location>
        <begin position="41"/>
        <end position="104"/>
    </location>
</feature>
<accession>A0A3R9YNY0</accession>
<dbReference type="Proteomes" id="UP000274661">
    <property type="component" value="Unassembled WGS sequence"/>
</dbReference>
<keyword evidence="9 10" id="KW-0472">Membrane</keyword>
<comment type="caution">
    <text evidence="12">The sequence shown here is derived from an EMBL/GenBank/DDBJ whole genome shotgun (WGS) entry which is preliminary data.</text>
</comment>
<evidence type="ECO:0000256" key="11">
    <source>
        <dbReference type="SAM" id="MobiDB-lite"/>
    </source>
</evidence>
<dbReference type="GO" id="GO:0033281">
    <property type="term" value="C:TAT protein transport complex"/>
    <property type="evidence" value="ECO:0007669"/>
    <property type="project" value="UniProtKB-UniRule"/>
</dbReference>
<comment type="subcellular location">
    <subcellularLocation>
        <location evidence="1 10">Cell membrane</location>
        <topology evidence="1 10">Single-pass membrane protein</topology>
    </subcellularLocation>
</comment>
<dbReference type="Gene3D" id="1.20.5.3310">
    <property type="match status" value="1"/>
</dbReference>
<keyword evidence="6 10" id="KW-0653">Protein transport</keyword>
<dbReference type="InterPro" id="IPR003369">
    <property type="entry name" value="TatA/B/E"/>
</dbReference>
<feature type="compositionally biased region" description="Pro residues" evidence="11">
    <location>
        <begin position="83"/>
        <end position="98"/>
    </location>
</feature>
<dbReference type="InterPro" id="IPR006312">
    <property type="entry name" value="TatA/E"/>
</dbReference>
<dbReference type="GO" id="GO:0008320">
    <property type="term" value="F:protein transmembrane transporter activity"/>
    <property type="evidence" value="ECO:0007669"/>
    <property type="project" value="UniProtKB-UniRule"/>
</dbReference>
<keyword evidence="8 10" id="KW-0811">Translocation</keyword>
<evidence type="ECO:0000256" key="6">
    <source>
        <dbReference type="ARBA" id="ARBA00022927"/>
    </source>
</evidence>
<sequence length="104" mass="11738">MGSFSLWHILILAILVLLLFGGNRFSNMMGDLAKGMKQFKAGMADDEEEKRRDYERQRWEQQQRLGQTPDRPIEVSSTRAPDPVAPPPPPAQPVAPPPEDTRRG</sequence>
<dbReference type="EMBL" id="RWJF01000001">
    <property type="protein sequence ID" value="RST31806.1"/>
    <property type="molecule type" value="Genomic_DNA"/>
</dbReference>
<protein>
    <recommendedName>
        <fullName evidence="10">Sec-independent protein translocase protein TatA</fullName>
    </recommendedName>
</protein>
<feature type="compositionally biased region" description="Basic and acidic residues" evidence="11">
    <location>
        <begin position="49"/>
        <end position="61"/>
    </location>
</feature>
<gene>
    <name evidence="10" type="primary">tatA</name>
    <name evidence="12" type="ORF">HMF7854_13895</name>
</gene>
<dbReference type="Pfam" id="PF02416">
    <property type="entry name" value="TatA_B_E"/>
    <property type="match status" value="1"/>
</dbReference>
<comment type="function">
    <text evidence="10">Part of the twin-arginine translocation (Tat) system that transports large folded proteins containing a characteristic twin-arginine motif in their signal peptide across membranes. TatA could form the protein-conducting channel of the Tat system.</text>
</comment>
<dbReference type="RefSeq" id="WP_126719746.1">
    <property type="nucleotide sequence ID" value="NZ_RWJF01000001.1"/>
</dbReference>
<keyword evidence="13" id="KW-1185">Reference proteome</keyword>
<comment type="subunit">
    <text evidence="10">The Tat system comprises two distinct complexes: a TatABC complex, containing multiple copies of TatA, TatB and TatC subunits, and a separate TatA complex, containing only TatA subunits. Substrates initially bind to the TatABC complex, which probably triggers association of the separate TatA complex to form the active translocon.</text>
</comment>
<keyword evidence="2 10" id="KW-0813">Transport</keyword>
<evidence type="ECO:0000256" key="3">
    <source>
        <dbReference type="ARBA" id="ARBA00022475"/>
    </source>
</evidence>
<feature type="transmembrane region" description="Helical" evidence="10">
    <location>
        <begin position="6"/>
        <end position="26"/>
    </location>
</feature>
<dbReference type="PANTHER" id="PTHR42982:SF1">
    <property type="entry name" value="SEC-INDEPENDENT PROTEIN TRANSLOCASE PROTEIN TATA"/>
    <property type="match status" value="1"/>
</dbReference>
<evidence type="ECO:0000256" key="5">
    <source>
        <dbReference type="ARBA" id="ARBA00022692"/>
    </source>
</evidence>
<evidence type="ECO:0000256" key="9">
    <source>
        <dbReference type="ARBA" id="ARBA00023136"/>
    </source>
</evidence>
<evidence type="ECO:0000256" key="2">
    <source>
        <dbReference type="ARBA" id="ARBA00022448"/>
    </source>
</evidence>
<keyword evidence="3 10" id="KW-1003">Cell membrane</keyword>
<dbReference type="HAMAP" id="MF_00236">
    <property type="entry name" value="TatA_E"/>
    <property type="match status" value="1"/>
</dbReference>
<evidence type="ECO:0000256" key="7">
    <source>
        <dbReference type="ARBA" id="ARBA00022989"/>
    </source>
</evidence>
<evidence type="ECO:0000256" key="1">
    <source>
        <dbReference type="ARBA" id="ARBA00004162"/>
    </source>
</evidence>
<proteinExistence type="inferred from homology"/>
<evidence type="ECO:0000313" key="12">
    <source>
        <dbReference type="EMBL" id="RST31806.1"/>
    </source>
</evidence>
<dbReference type="AlphaFoldDB" id="A0A3R9YNY0"/>
<keyword evidence="5 10" id="KW-0812">Transmembrane</keyword>
<name>A0A3R9YNY0_9SPHN</name>
<dbReference type="PANTHER" id="PTHR42982">
    <property type="entry name" value="SEC-INDEPENDENT PROTEIN TRANSLOCASE PROTEIN TATA"/>
    <property type="match status" value="1"/>
</dbReference>
<comment type="similarity">
    <text evidence="10">Belongs to the TatA/E family.</text>
</comment>
<organism evidence="12 13">
    <name type="scientific">Sphingomonas ginkgonis</name>
    <dbReference type="NCBI Taxonomy" id="2315330"/>
    <lineage>
        <taxon>Bacteria</taxon>
        <taxon>Pseudomonadati</taxon>
        <taxon>Pseudomonadota</taxon>
        <taxon>Alphaproteobacteria</taxon>
        <taxon>Sphingomonadales</taxon>
        <taxon>Sphingomonadaceae</taxon>
        <taxon>Sphingomonas</taxon>
    </lineage>
</organism>
<evidence type="ECO:0000256" key="4">
    <source>
        <dbReference type="ARBA" id="ARBA00022519"/>
    </source>
</evidence>
<keyword evidence="4" id="KW-0997">Cell inner membrane</keyword>